<keyword evidence="3" id="KW-1185">Reference proteome</keyword>
<feature type="domain" description="Aminoglycoside phosphotransferase" evidence="1">
    <location>
        <begin position="69"/>
        <end position="260"/>
    </location>
</feature>
<accession>A0ABV6A376</accession>
<dbReference type="RefSeq" id="WP_377858092.1">
    <property type="nucleotide sequence ID" value="NZ_JBHLZU010000023.1"/>
</dbReference>
<dbReference type="InterPro" id="IPR002575">
    <property type="entry name" value="Aminoglycoside_PTrfase"/>
</dbReference>
<reference evidence="2 3" key="1">
    <citation type="submission" date="2024-09" db="EMBL/GenBank/DDBJ databases">
        <authorList>
            <person name="Sun Q."/>
            <person name="Mori K."/>
        </authorList>
    </citation>
    <scope>NUCLEOTIDE SEQUENCE [LARGE SCALE GENOMIC DNA]</scope>
    <source>
        <strain evidence="2 3">TBRC 7907</strain>
    </source>
</reference>
<evidence type="ECO:0000313" key="3">
    <source>
        <dbReference type="Proteomes" id="UP001589693"/>
    </source>
</evidence>
<sequence>MLREDVIMLSSLRDGHGPSWSLLLRVKSVLVQACDRAGIDPSGARLVNVLGTAVFLLPDSGTIAKVILSPGLRHRASSAVRAARLLAAHGVPAVRLAETDCEQPVLAEEGAVTFWRRHPESTWPVGRGEFAALLKRLHAISIDPALREWDPVADLRTRVADATDLDPELADWLLSHCDEVEKYVEKLSFQLPRAVIHGDAQPANVLSGVAGAVLADLDGVCVGPAEWDLVPTAVAALRLPGGVAAHRELADFYGFDVTTWDGFNVLRRVRELELVTIALPMVSVDRGIREQMHHRLRVLRAGDDAALWDPYR</sequence>
<organism evidence="2 3">
    <name type="scientific">Allokutzneria oryzae</name>
    <dbReference type="NCBI Taxonomy" id="1378989"/>
    <lineage>
        <taxon>Bacteria</taxon>
        <taxon>Bacillati</taxon>
        <taxon>Actinomycetota</taxon>
        <taxon>Actinomycetes</taxon>
        <taxon>Pseudonocardiales</taxon>
        <taxon>Pseudonocardiaceae</taxon>
        <taxon>Allokutzneria</taxon>
    </lineage>
</organism>
<dbReference type="SUPFAM" id="SSF56112">
    <property type="entry name" value="Protein kinase-like (PK-like)"/>
    <property type="match status" value="1"/>
</dbReference>
<evidence type="ECO:0000313" key="2">
    <source>
        <dbReference type="EMBL" id="MFB9907612.1"/>
    </source>
</evidence>
<gene>
    <name evidence="2" type="ORF">ACFFQA_27070</name>
</gene>
<dbReference type="Proteomes" id="UP001589693">
    <property type="component" value="Unassembled WGS sequence"/>
</dbReference>
<dbReference type="InterPro" id="IPR011009">
    <property type="entry name" value="Kinase-like_dom_sf"/>
</dbReference>
<comment type="caution">
    <text evidence="2">The sequence shown here is derived from an EMBL/GenBank/DDBJ whole genome shotgun (WGS) entry which is preliminary data.</text>
</comment>
<evidence type="ECO:0000259" key="1">
    <source>
        <dbReference type="Pfam" id="PF01636"/>
    </source>
</evidence>
<dbReference type="Gene3D" id="3.90.1200.10">
    <property type="match status" value="1"/>
</dbReference>
<name>A0ABV6A376_9PSEU</name>
<proteinExistence type="predicted"/>
<dbReference type="EMBL" id="JBHLZU010000023">
    <property type="protein sequence ID" value="MFB9907612.1"/>
    <property type="molecule type" value="Genomic_DNA"/>
</dbReference>
<protein>
    <submittedName>
        <fullName evidence="2">Phosphotransferase family protein</fullName>
    </submittedName>
</protein>
<dbReference type="Pfam" id="PF01636">
    <property type="entry name" value="APH"/>
    <property type="match status" value="1"/>
</dbReference>